<dbReference type="InterPro" id="IPR034981">
    <property type="entry name" value="Imelysin-like_EfeO/Algp7"/>
</dbReference>
<dbReference type="PANTHER" id="PTHR39192:SF1">
    <property type="entry name" value="IRON UPTAKE SYSTEM COMPONENT EFEO"/>
    <property type="match status" value="1"/>
</dbReference>
<evidence type="ECO:0000313" key="7">
    <source>
        <dbReference type="Proteomes" id="UP001057702"/>
    </source>
</evidence>
<keyword evidence="6" id="KW-0449">Lipoprotein</keyword>
<dbReference type="EMBL" id="JANFNG010000022">
    <property type="protein sequence ID" value="MCQ4083534.1"/>
    <property type="molecule type" value="Genomic_DNA"/>
</dbReference>
<evidence type="ECO:0000256" key="4">
    <source>
        <dbReference type="SAM" id="MobiDB-lite"/>
    </source>
</evidence>
<comment type="subcellular location">
    <subcellularLocation>
        <location evidence="1">Cell envelope</location>
    </subcellularLocation>
</comment>
<organism evidence="6 7">
    <name type="scientific">Streptomyces humicola</name>
    <dbReference type="NCBI Taxonomy" id="2953240"/>
    <lineage>
        <taxon>Bacteria</taxon>
        <taxon>Bacillati</taxon>
        <taxon>Actinomycetota</taxon>
        <taxon>Actinomycetes</taxon>
        <taxon>Kitasatosporales</taxon>
        <taxon>Streptomycetaceae</taxon>
        <taxon>Streptomyces</taxon>
    </lineage>
</organism>
<keyword evidence="3" id="KW-0732">Signal</keyword>
<proteinExistence type="inferred from homology"/>
<dbReference type="InterPro" id="IPR038352">
    <property type="entry name" value="Imelysin_sf"/>
</dbReference>
<name>A0ABT1Q0R9_9ACTN</name>
<dbReference type="Pfam" id="PF09375">
    <property type="entry name" value="Peptidase_M75"/>
    <property type="match status" value="1"/>
</dbReference>
<dbReference type="InterPro" id="IPR018976">
    <property type="entry name" value="Imelysin-like"/>
</dbReference>
<dbReference type="PANTHER" id="PTHR39192">
    <property type="entry name" value="IRON UPTAKE SYSTEM COMPONENT EFEO"/>
    <property type="match status" value="1"/>
</dbReference>
<dbReference type="InterPro" id="IPR050894">
    <property type="entry name" value="EfeM/EfeO_iron_uptake"/>
</dbReference>
<dbReference type="Proteomes" id="UP001057702">
    <property type="component" value="Unassembled WGS sequence"/>
</dbReference>
<protein>
    <submittedName>
        <fullName evidence="6">EfeM/EfeO family lipoprotein</fullName>
    </submittedName>
</protein>
<gene>
    <name evidence="6" type="ORF">NGB36_23785</name>
</gene>
<dbReference type="CDD" id="cd14656">
    <property type="entry name" value="Imelysin-like_EfeO"/>
    <property type="match status" value="1"/>
</dbReference>
<evidence type="ECO:0000313" key="6">
    <source>
        <dbReference type="EMBL" id="MCQ4083534.1"/>
    </source>
</evidence>
<evidence type="ECO:0000259" key="5">
    <source>
        <dbReference type="Pfam" id="PF09375"/>
    </source>
</evidence>
<sequence length="442" mass="46968">MRTPAPAEPPAADGRPAEADGAAADAGPGPGPERTRGLSRVWRSVRRSAGRSAWLRGRAGLAGLVAAAIAAGAGLAAALDGSAPDGRSLAVDTTACGTPAAQLPAGPLAFSVTDRARAAFVSVYLTDPDKGDVYAEIPWLAPRHTLPLTTTLNGGHYAFRCVFSDGTVRTSRRITVTGTTSTAVAGYQPLPDLDMTAPVNAYRRWISAALPTLLAAARTLDADTARNDLRAARADWLTAHLDYERLGAAYNAFGDFDDAIDGTAEGHPQGVDSPDWTGFFRIEYGLWHGQAASRLRPLTRRLVSDVSSLIRDFPSEDVDPGDLPLRAHEILENALQFQLTGADDYGSGTALATVDANIQGTRQVLDVLEPLIRPRDPVLLAVIDQDLSRVDADVTAFRTPDGTWTPLRRISADRRQRIDGDMGELLEQLSAVPNLLAPRTSA</sequence>
<reference evidence="6" key="1">
    <citation type="submission" date="2022-06" db="EMBL/GenBank/DDBJ databases">
        <title>Draft genome sequence of Streptomyces sp. RB6PN25 isolated from peat swamp forest in Thailand.</title>
        <authorList>
            <person name="Duangmal K."/>
            <person name="Klaysubun C."/>
        </authorList>
    </citation>
    <scope>NUCLEOTIDE SEQUENCE</scope>
    <source>
        <strain evidence="6">RB6PN25</strain>
    </source>
</reference>
<dbReference type="RefSeq" id="WP_255922496.1">
    <property type="nucleotide sequence ID" value="NZ_JANFNG010000022.1"/>
</dbReference>
<accession>A0ABT1Q0R9</accession>
<keyword evidence="7" id="KW-1185">Reference proteome</keyword>
<evidence type="ECO:0000256" key="1">
    <source>
        <dbReference type="ARBA" id="ARBA00004196"/>
    </source>
</evidence>
<comment type="similarity">
    <text evidence="2">Belongs to the EfeM/EfeO family.</text>
</comment>
<dbReference type="Gene3D" id="1.20.1420.20">
    <property type="entry name" value="M75 peptidase, HXXE motif"/>
    <property type="match status" value="1"/>
</dbReference>
<feature type="region of interest" description="Disordered" evidence="4">
    <location>
        <begin position="1"/>
        <end position="39"/>
    </location>
</feature>
<feature type="compositionally biased region" description="Low complexity" evidence="4">
    <location>
        <begin position="10"/>
        <end position="27"/>
    </location>
</feature>
<evidence type="ECO:0000256" key="2">
    <source>
        <dbReference type="ARBA" id="ARBA00005989"/>
    </source>
</evidence>
<comment type="caution">
    <text evidence="6">The sequence shown here is derived from an EMBL/GenBank/DDBJ whole genome shotgun (WGS) entry which is preliminary data.</text>
</comment>
<feature type="domain" description="Imelysin-like" evidence="5">
    <location>
        <begin position="200"/>
        <end position="431"/>
    </location>
</feature>
<evidence type="ECO:0000256" key="3">
    <source>
        <dbReference type="ARBA" id="ARBA00022729"/>
    </source>
</evidence>